<proteinExistence type="predicted"/>
<reference evidence="2" key="1">
    <citation type="journal article" date="2019" name="Int. J. Syst. Evol. Microbiol.">
        <title>The Global Catalogue of Microorganisms (GCM) 10K type strain sequencing project: providing services to taxonomists for standard genome sequencing and annotation.</title>
        <authorList>
            <consortium name="The Broad Institute Genomics Platform"/>
            <consortium name="The Broad Institute Genome Sequencing Center for Infectious Disease"/>
            <person name="Wu L."/>
            <person name="Ma J."/>
        </authorList>
    </citation>
    <scope>NUCLEOTIDE SEQUENCE [LARGE SCALE GENOMIC DNA]</scope>
    <source>
        <strain evidence="2">JCM 6833</strain>
    </source>
</reference>
<organism evidence="1 2">
    <name type="scientific">Actinomadura fulvescens</name>
    <dbReference type="NCBI Taxonomy" id="46160"/>
    <lineage>
        <taxon>Bacteria</taxon>
        <taxon>Bacillati</taxon>
        <taxon>Actinomycetota</taxon>
        <taxon>Actinomycetes</taxon>
        <taxon>Streptosporangiales</taxon>
        <taxon>Thermomonosporaceae</taxon>
        <taxon>Actinomadura</taxon>
    </lineage>
</organism>
<protein>
    <submittedName>
        <fullName evidence="1">Uncharacterized protein</fullName>
    </submittedName>
</protein>
<gene>
    <name evidence="1" type="ORF">GCM10010411_63020</name>
</gene>
<name>A0ABP6CLS0_9ACTN</name>
<evidence type="ECO:0000313" key="2">
    <source>
        <dbReference type="Proteomes" id="UP001501509"/>
    </source>
</evidence>
<dbReference type="RefSeq" id="WP_344546115.1">
    <property type="nucleotide sequence ID" value="NZ_BAAATD010000009.1"/>
</dbReference>
<sequence>MTHRRPLCARQHGDQIDRPALDGHYVCESCRDHVERCLAELPPLHRELESALIPTTPEGPRTSGGGEISLPIALHVAAVRYDIEDYARQLAAWIADQRGHTPPDDITVAACCAWLARHVAWITARDNAAEVVDALDALRARGLHALKPSGRRRFDLPDDRGACPAGDCDGRLTVTLNGPRSALACDLDETHRYPVDQWLDLGRDVHRQAA</sequence>
<comment type="caution">
    <text evidence="1">The sequence shown here is derived from an EMBL/GenBank/DDBJ whole genome shotgun (WGS) entry which is preliminary data.</text>
</comment>
<accession>A0ABP6CLS0</accession>
<keyword evidence="2" id="KW-1185">Reference proteome</keyword>
<dbReference type="EMBL" id="BAAATD010000009">
    <property type="protein sequence ID" value="GAA2618844.1"/>
    <property type="molecule type" value="Genomic_DNA"/>
</dbReference>
<evidence type="ECO:0000313" key="1">
    <source>
        <dbReference type="EMBL" id="GAA2618844.1"/>
    </source>
</evidence>
<dbReference type="Proteomes" id="UP001501509">
    <property type="component" value="Unassembled WGS sequence"/>
</dbReference>